<feature type="transmembrane region" description="Helical" evidence="1">
    <location>
        <begin position="232"/>
        <end position="260"/>
    </location>
</feature>
<name>A0ABR9AH76_9BACT</name>
<dbReference type="PROSITE" id="PS50943">
    <property type="entry name" value="HTH_CROC1"/>
    <property type="match status" value="1"/>
</dbReference>
<dbReference type="Pfam" id="PF01381">
    <property type="entry name" value="HTH_3"/>
    <property type="match status" value="1"/>
</dbReference>
<sequence length="277" mass="31098">MVNQQLTTMKQPELGKVIQQRRLSKGMTQEELVERCNINVRTIQRIEAGEVTPRAYTVRTIMEVLEIPMSIETEEKKDKSIPPLFSYLDKRQLWWAGLTGIVYFILSSFEILWNMALMSGEEVQQPEYFVMLKVAVLVTYAGFAYGFWLLGKRTGNQVLQLGAVFLILVNAVLIGVDIYYGKGMASEDIWIGVFEVVAFGISMIPFSLGLIMSKKQLGQPYLVVGALGLVNAFIFISVILVLIGVLTGAAFDIACIYLLFQQSQKQKEESFVEAAVQ</sequence>
<keyword evidence="1" id="KW-0472">Membrane</keyword>
<keyword evidence="1" id="KW-0812">Transmembrane</keyword>
<evidence type="ECO:0000256" key="1">
    <source>
        <dbReference type="SAM" id="Phobius"/>
    </source>
</evidence>
<evidence type="ECO:0000259" key="2">
    <source>
        <dbReference type="PROSITE" id="PS50943"/>
    </source>
</evidence>
<dbReference type="SUPFAM" id="SSF103473">
    <property type="entry name" value="MFS general substrate transporter"/>
    <property type="match status" value="1"/>
</dbReference>
<feature type="transmembrane region" description="Helical" evidence="1">
    <location>
        <begin position="160"/>
        <end position="180"/>
    </location>
</feature>
<dbReference type="SUPFAM" id="SSF47413">
    <property type="entry name" value="lambda repressor-like DNA-binding domains"/>
    <property type="match status" value="1"/>
</dbReference>
<keyword evidence="1" id="KW-1133">Transmembrane helix</keyword>
<evidence type="ECO:0000313" key="3">
    <source>
        <dbReference type="EMBL" id="MBD8488113.1"/>
    </source>
</evidence>
<accession>A0ABR9AH76</accession>
<dbReference type="InterPro" id="IPR010982">
    <property type="entry name" value="Lambda_DNA-bd_dom_sf"/>
</dbReference>
<dbReference type="SMART" id="SM00530">
    <property type="entry name" value="HTH_XRE"/>
    <property type="match status" value="1"/>
</dbReference>
<proteinExistence type="predicted"/>
<dbReference type="Proteomes" id="UP000647133">
    <property type="component" value="Unassembled WGS sequence"/>
</dbReference>
<feature type="transmembrane region" description="Helical" evidence="1">
    <location>
        <begin position="189"/>
        <end position="212"/>
    </location>
</feature>
<comment type="caution">
    <text evidence="3">The sequence shown here is derived from an EMBL/GenBank/DDBJ whole genome shotgun (WGS) entry which is preliminary data.</text>
</comment>
<evidence type="ECO:0000313" key="4">
    <source>
        <dbReference type="Proteomes" id="UP000647133"/>
    </source>
</evidence>
<feature type="transmembrane region" description="Helical" evidence="1">
    <location>
        <begin position="128"/>
        <end position="148"/>
    </location>
</feature>
<dbReference type="Gene3D" id="1.10.260.40">
    <property type="entry name" value="lambda repressor-like DNA-binding domains"/>
    <property type="match status" value="1"/>
</dbReference>
<dbReference type="InterPro" id="IPR036259">
    <property type="entry name" value="MFS_trans_sf"/>
</dbReference>
<dbReference type="EMBL" id="JACYTQ010000002">
    <property type="protein sequence ID" value="MBD8488113.1"/>
    <property type="molecule type" value="Genomic_DNA"/>
</dbReference>
<feature type="transmembrane region" description="Helical" evidence="1">
    <location>
        <begin position="93"/>
        <end position="116"/>
    </location>
</feature>
<dbReference type="InterPro" id="IPR001387">
    <property type="entry name" value="Cro/C1-type_HTH"/>
</dbReference>
<feature type="domain" description="HTH cro/C1-type" evidence="2">
    <location>
        <begin position="18"/>
        <end position="72"/>
    </location>
</feature>
<protein>
    <submittedName>
        <fullName evidence="3">Helix-turn-helix domain-containing protein</fullName>
    </submittedName>
</protein>
<dbReference type="CDD" id="cd00093">
    <property type="entry name" value="HTH_XRE"/>
    <property type="match status" value="1"/>
</dbReference>
<gene>
    <name evidence="3" type="ORF">IFO69_05075</name>
</gene>
<reference evidence="3 4" key="1">
    <citation type="submission" date="2020-09" db="EMBL/GenBank/DDBJ databases">
        <title>Echinicola sp. CAU 1574 isolated from sand of Sido Beach.</title>
        <authorList>
            <person name="Kim W."/>
        </authorList>
    </citation>
    <scope>NUCLEOTIDE SEQUENCE [LARGE SCALE GENOMIC DNA]</scope>
    <source>
        <strain evidence="3 4">CAU 1574</strain>
    </source>
</reference>
<organism evidence="3 4">
    <name type="scientific">Echinicola arenosa</name>
    <dbReference type="NCBI Taxonomy" id="2774144"/>
    <lineage>
        <taxon>Bacteria</taxon>
        <taxon>Pseudomonadati</taxon>
        <taxon>Bacteroidota</taxon>
        <taxon>Cytophagia</taxon>
        <taxon>Cytophagales</taxon>
        <taxon>Cyclobacteriaceae</taxon>
        <taxon>Echinicola</taxon>
    </lineage>
</organism>
<keyword evidence="4" id="KW-1185">Reference proteome</keyword>